<evidence type="ECO:0008006" key="3">
    <source>
        <dbReference type="Google" id="ProtNLM"/>
    </source>
</evidence>
<dbReference type="RefSeq" id="XP_015467780.1">
    <property type="nucleotide sequence ID" value="XM_015611382.1"/>
</dbReference>
<protein>
    <recommendedName>
        <fullName evidence="3">Letm1 RBD domain-containing protein</fullName>
    </recommendedName>
</protein>
<evidence type="ECO:0000313" key="2">
    <source>
        <dbReference type="Proteomes" id="UP000054251"/>
    </source>
</evidence>
<comment type="caution">
    <text evidence="1">The sequence shown here is derived from an EMBL/GenBank/DDBJ whole genome shotgun (WGS) entry which is preliminary data.</text>
</comment>
<reference evidence="1 2" key="1">
    <citation type="submission" date="2015-11" db="EMBL/GenBank/DDBJ databases">
        <title>The genome of Debaryomyces fabryi.</title>
        <authorList>
            <person name="Tafer H."/>
            <person name="Lopandic K."/>
        </authorList>
    </citation>
    <scope>NUCLEOTIDE SEQUENCE [LARGE SCALE GENOMIC DNA]</scope>
    <source>
        <strain evidence="1 2">CBS 789</strain>
    </source>
</reference>
<dbReference type="GeneID" id="26839561"/>
<dbReference type="EMBL" id="LMYN01000046">
    <property type="protein sequence ID" value="KSA01678.1"/>
    <property type="molecule type" value="Genomic_DNA"/>
</dbReference>
<keyword evidence="2" id="KW-1185">Reference proteome</keyword>
<organism evidence="1 2">
    <name type="scientific">Debaryomyces fabryi</name>
    <dbReference type="NCBI Taxonomy" id="58627"/>
    <lineage>
        <taxon>Eukaryota</taxon>
        <taxon>Fungi</taxon>
        <taxon>Dikarya</taxon>
        <taxon>Ascomycota</taxon>
        <taxon>Saccharomycotina</taxon>
        <taxon>Pichiomycetes</taxon>
        <taxon>Debaryomycetaceae</taxon>
        <taxon>Debaryomyces</taxon>
    </lineage>
</organism>
<name>A0A0V1PZI0_9ASCO</name>
<sequence>MSSGLVPGSKSSFFAFPASKLKFGQQLKKSQLLSTLWYKSPSFNLESDALNAPSTLPLDLKPRAEIFHEVQVENPNKTGMFLKVKQFGTYGKSLVKFYKKGVSNVWSNKKEFNRLMKKDFKIINQLNNRGKQIDIRIPNFHKLTHEMSQAIYMNKIENGTLNDNTRGEVIRSDVIEKKIDEGLFNMTRHQYQLIRRTRKDFLKLPTFAVIFAVFFEFTPAICYVFPEITPLTCILPSLAPRIWNANASKKLRDHRLDKKGEILDDLALRNAYNIPLDEARLLCKALCLTSKYVPNTLYPETVIRDRLQLHYNYLKVDNYYLSGLNGESSGNIWDLSQQELFRACLERNLILDLKQDIKNYDNIEDEAAQAVYEEKYFAQLRLKLFHFIVDFEQYNIGYLGMNHLVKDKMDTESLLLWWKKDNIK</sequence>
<gene>
    <name evidence="1" type="ORF">AC631_02552</name>
</gene>
<accession>A0A0V1PZI0</accession>
<dbReference type="AlphaFoldDB" id="A0A0V1PZI0"/>
<proteinExistence type="predicted"/>
<dbReference type="OrthoDB" id="73691at2759"/>
<dbReference type="Proteomes" id="UP000054251">
    <property type="component" value="Unassembled WGS sequence"/>
</dbReference>
<evidence type="ECO:0000313" key="1">
    <source>
        <dbReference type="EMBL" id="KSA01678.1"/>
    </source>
</evidence>